<feature type="chain" id="PRO_5045256784" evidence="2">
    <location>
        <begin position="24"/>
        <end position="204"/>
    </location>
</feature>
<keyword evidence="2" id="KW-0732">Signal</keyword>
<dbReference type="PROSITE" id="PS50005">
    <property type="entry name" value="TPR"/>
    <property type="match status" value="1"/>
</dbReference>
<reference evidence="3 4" key="1">
    <citation type="submission" date="2024-06" db="EMBL/GenBank/DDBJ databases">
        <title>Genomic Encyclopedia of Type Strains, Phase IV (KMG-IV): sequencing the most valuable type-strain genomes for metagenomic binning, comparative biology and taxonomic classification.</title>
        <authorList>
            <person name="Goeker M."/>
        </authorList>
    </citation>
    <scope>NUCLEOTIDE SEQUENCE [LARGE SCALE GENOMIC DNA]</scope>
    <source>
        <strain evidence="3 4">DSM 27865</strain>
    </source>
</reference>
<name>A0ABV2MXD6_9HYPH</name>
<sequence length="204" mass="22530">MRFVVLIGVTLLSLGAASLAAVADDAALPNGTASGDTVEKPAENHAQRLDRLFAELKREGNPRAAERIARRIQREWSQSGSASVDLMMEWAQKAAASQKYDVALDFLDQVVTLQPDFAEGWNRRATLHYTMKNYAKSMADIDRTLKLEPRHYGAISGLARIMSDTDRKEAAIDAWQRVLDIYPALRAAQDQLSTLSEEVAGQSI</sequence>
<dbReference type="EMBL" id="JBEPML010000003">
    <property type="protein sequence ID" value="MET3791174.1"/>
    <property type="molecule type" value="Genomic_DNA"/>
</dbReference>
<dbReference type="SMART" id="SM00028">
    <property type="entry name" value="TPR"/>
    <property type="match status" value="3"/>
</dbReference>
<evidence type="ECO:0000256" key="1">
    <source>
        <dbReference type="PROSITE-ProRule" id="PRU00339"/>
    </source>
</evidence>
<dbReference type="InterPro" id="IPR011990">
    <property type="entry name" value="TPR-like_helical_dom_sf"/>
</dbReference>
<dbReference type="Proteomes" id="UP001549076">
    <property type="component" value="Unassembled WGS sequence"/>
</dbReference>
<dbReference type="InterPro" id="IPR019734">
    <property type="entry name" value="TPR_rpt"/>
</dbReference>
<keyword evidence="4" id="KW-1185">Reference proteome</keyword>
<accession>A0ABV2MXD6</accession>
<dbReference type="RefSeq" id="WP_354193468.1">
    <property type="nucleotide sequence ID" value="NZ_JBEPML010000003.1"/>
</dbReference>
<protein>
    <submittedName>
        <fullName evidence="3">Tetratricopeptide (TPR) repeat protein</fullName>
    </submittedName>
</protein>
<comment type="caution">
    <text evidence="3">The sequence shown here is derived from an EMBL/GenBank/DDBJ whole genome shotgun (WGS) entry which is preliminary data.</text>
</comment>
<keyword evidence="1" id="KW-0802">TPR repeat</keyword>
<feature type="repeat" description="TPR" evidence="1">
    <location>
        <begin position="118"/>
        <end position="151"/>
    </location>
</feature>
<organism evidence="3 4">
    <name type="scientific">Aquamicrobium terrae</name>
    <dbReference type="NCBI Taxonomy" id="1324945"/>
    <lineage>
        <taxon>Bacteria</taxon>
        <taxon>Pseudomonadati</taxon>
        <taxon>Pseudomonadota</taxon>
        <taxon>Alphaproteobacteria</taxon>
        <taxon>Hyphomicrobiales</taxon>
        <taxon>Phyllobacteriaceae</taxon>
        <taxon>Aquamicrobium</taxon>
    </lineage>
</organism>
<dbReference type="Gene3D" id="1.25.40.10">
    <property type="entry name" value="Tetratricopeptide repeat domain"/>
    <property type="match status" value="1"/>
</dbReference>
<feature type="signal peptide" evidence="2">
    <location>
        <begin position="1"/>
        <end position="23"/>
    </location>
</feature>
<evidence type="ECO:0000256" key="2">
    <source>
        <dbReference type="SAM" id="SignalP"/>
    </source>
</evidence>
<evidence type="ECO:0000313" key="3">
    <source>
        <dbReference type="EMBL" id="MET3791174.1"/>
    </source>
</evidence>
<proteinExistence type="predicted"/>
<dbReference type="SUPFAM" id="SSF48452">
    <property type="entry name" value="TPR-like"/>
    <property type="match status" value="1"/>
</dbReference>
<evidence type="ECO:0000313" key="4">
    <source>
        <dbReference type="Proteomes" id="UP001549076"/>
    </source>
</evidence>
<gene>
    <name evidence="3" type="ORF">ABID37_001377</name>
</gene>